<dbReference type="EMBL" id="CCRF01000030">
    <property type="protein sequence ID" value="CEE00672.1"/>
    <property type="molecule type" value="Genomic_DNA"/>
</dbReference>
<dbReference type="Proteomes" id="UP000040576">
    <property type="component" value="Unassembled WGS sequence"/>
</dbReference>
<dbReference type="InterPro" id="IPR047670">
    <property type="entry name" value="YfjT-like"/>
</dbReference>
<reference evidence="1 2" key="1">
    <citation type="submission" date="2014-07" db="EMBL/GenBank/DDBJ databases">
        <authorList>
            <person name="Wibberg Daniel"/>
        </authorList>
    </citation>
    <scope>NUCLEOTIDE SEQUENCE [LARGE SCALE GENOMIC DNA]</scope>
</reference>
<keyword evidence="2" id="KW-1185">Reference proteome</keyword>
<name>A0A090ISL6_9BACI</name>
<dbReference type="STRING" id="35841.B4167_1394"/>
<dbReference type="NCBIfam" id="NF040878">
    <property type="entry name" value="SE1561_fam"/>
    <property type="match status" value="1"/>
</dbReference>
<dbReference type="RefSeq" id="WP_227091950.1">
    <property type="nucleotide sequence ID" value="NZ_CCRF01000030.1"/>
</dbReference>
<dbReference type="PATRIC" id="fig|35841.6.peg.922"/>
<gene>
    <name evidence="1" type="ORF">BT1A1_0822</name>
</gene>
<dbReference type="AlphaFoldDB" id="A0A090ISL6"/>
<organism evidence="1 2">
    <name type="scientific">Caldibacillus thermoamylovorans</name>
    <dbReference type="NCBI Taxonomy" id="35841"/>
    <lineage>
        <taxon>Bacteria</taxon>
        <taxon>Bacillati</taxon>
        <taxon>Bacillota</taxon>
        <taxon>Bacilli</taxon>
        <taxon>Bacillales</taxon>
        <taxon>Bacillaceae</taxon>
        <taxon>Caldibacillus</taxon>
    </lineage>
</organism>
<accession>A0A090ISL6</accession>
<protein>
    <submittedName>
        <fullName evidence="1">Uncharacterized protein</fullName>
    </submittedName>
</protein>
<dbReference type="GeneID" id="92959975"/>
<evidence type="ECO:0000313" key="1">
    <source>
        <dbReference type="EMBL" id="CEE00672.1"/>
    </source>
</evidence>
<evidence type="ECO:0000313" key="2">
    <source>
        <dbReference type="Proteomes" id="UP000040576"/>
    </source>
</evidence>
<sequence length="57" mass="6811">MPTTQDKQFDILQQRFNSFIETLETMEPEHVDLEEIDRLIQMIGDLEEKCKQIKEQG</sequence>
<proteinExistence type="predicted"/>